<evidence type="ECO:0000313" key="3">
    <source>
        <dbReference type="EMBL" id="MFC6646086.1"/>
    </source>
</evidence>
<sequence length="151" mass="16686">MRPSLHNLAPILHRHNVQVGTAIGVGSLAAVIGGIWLVQYLRRPSAAEVERRRREQLGRTGRITDGVIVDSLMLNGDPATVQAPEVLVYSYQLSGVTYNCAQDVSMLHDKVQHCRLDQPVQVRYDTRYPGNSIIVTEEWSGIWAGPISKSA</sequence>
<feature type="domain" description="DUF3592" evidence="2">
    <location>
        <begin position="60"/>
        <end position="137"/>
    </location>
</feature>
<proteinExistence type="predicted"/>
<dbReference type="EMBL" id="JBHSWI010000001">
    <property type="protein sequence ID" value="MFC6646086.1"/>
    <property type="molecule type" value="Genomic_DNA"/>
</dbReference>
<gene>
    <name evidence="3" type="ORF">ACFQBQ_10940</name>
</gene>
<keyword evidence="1" id="KW-1133">Transmembrane helix</keyword>
<reference evidence="4" key="1">
    <citation type="journal article" date="2019" name="Int. J. Syst. Evol. Microbiol.">
        <title>The Global Catalogue of Microorganisms (GCM) 10K type strain sequencing project: providing services to taxonomists for standard genome sequencing and annotation.</title>
        <authorList>
            <consortium name="The Broad Institute Genomics Platform"/>
            <consortium name="The Broad Institute Genome Sequencing Center for Infectious Disease"/>
            <person name="Wu L."/>
            <person name="Ma J."/>
        </authorList>
    </citation>
    <scope>NUCLEOTIDE SEQUENCE [LARGE SCALE GENOMIC DNA]</scope>
    <source>
        <strain evidence="4">CGMCC 1.16026</strain>
    </source>
</reference>
<dbReference type="Pfam" id="PF12158">
    <property type="entry name" value="DUF3592"/>
    <property type="match status" value="1"/>
</dbReference>
<name>A0ABW1ZA70_9BACT</name>
<evidence type="ECO:0000259" key="2">
    <source>
        <dbReference type="Pfam" id="PF12158"/>
    </source>
</evidence>
<evidence type="ECO:0000313" key="4">
    <source>
        <dbReference type="Proteomes" id="UP001596391"/>
    </source>
</evidence>
<dbReference type="RefSeq" id="WP_263369788.1">
    <property type="nucleotide sequence ID" value="NZ_JAGSYD010000001.1"/>
</dbReference>
<keyword evidence="4" id="KW-1185">Reference proteome</keyword>
<organism evidence="3 4">
    <name type="scientific">Granulicella cerasi</name>
    <dbReference type="NCBI Taxonomy" id="741063"/>
    <lineage>
        <taxon>Bacteria</taxon>
        <taxon>Pseudomonadati</taxon>
        <taxon>Acidobacteriota</taxon>
        <taxon>Terriglobia</taxon>
        <taxon>Terriglobales</taxon>
        <taxon>Acidobacteriaceae</taxon>
        <taxon>Granulicella</taxon>
    </lineage>
</organism>
<accession>A0ABW1ZA70</accession>
<feature type="transmembrane region" description="Helical" evidence="1">
    <location>
        <begin position="20"/>
        <end position="41"/>
    </location>
</feature>
<protein>
    <submittedName>
        <fullName evidence="3">DUF3592 domain-containing protein</fullName>
    </submittedName>
</protein>
<evidence type="ECO:0000256" key="1">
    <source>
        <dbReference type="SAM" id="Phobius"/>
    </source>
</evidence>
<comment type="caution">
    <text evidence="3">The sequence shown here is derived from an EMBL/GenBank/DDBJ whole genome shotgun (WGS) entry which is preliminary data.</text>
</comment>
<keyword evidence="1" id="KW-0812">Transmembrane</keyword>
<dbReference type="Proteomes" id="UP001596391">
    <property type="component" value="Unassembled WGS sequence"/>
</dbReference>
<dbReference type="InterPro" id="IPR021994">
    <property type="entry name" value="DUF3592"/>
</dbReference>
<keyword evidence="1" id="KW-0472">Membrane</keyword>